<dbReference type="InterPro" id="IPR036390">
    <property type="entry name" value="WH_DNA-bd_sf"/>
</dbReference>
<sequence>MQLTRFTDYALRTLTFLAVQPADRLSTITEVADTFAISRNHVVKVVHQLGIKGYIETIRGKHGGIRLGRSAVSINLRDVVMDMEHVLCPVDCKREQCCLSGGCRIQGILRRAMNGFLEVLGEYTLADAVRDPTRLCHLLGIEHEAVAALSN</sequence>
<dbReference type="PANTHER" id="PTHR33221">
    <property type="entry name" value="WINGED HELIX-TURN-HELIX TRANSCRIPTIONAL REGULATOR, RRF2 FAMILY"/>
    <property type="match status" value="1"/>
</dbReference>
<gene>
    <name evidence="2" type="ORF">CUC53_04040</name>
</gene>
<comment type="caution">
    <text evidence="2">The sequence shown here is derived from an EMBL/GenBank/DDBJ whole genome shotgun (WGS) entry which is preliminary data.</text>
</comment>
<dbReference type="SUPFAM" id="SSF46785">
    <property type="entry name" value="Winged helix' DNA-binding domain"/>
    <property type="match status" value="1"/>
</dbReference>
<dbReference type="GO" id="GO:0005829">
    <property type="term" value="C:cytosol"/>
    <property type="evidence" value="ECO:0007669"/>
    <property type="project" value="TreeGrafter"/>
</dbReference>
<dbReference type="EMBL" id="PGGC01000037">
    <property type="protein sequence ID" value="PJG60006.1"/>
    <property type="molecule type" value="Genomic_DNA"/>
</dbReference>
<dbReference type="Proteomes" id="UP000235861">
    <property type="component" value="Unassembled WGS sequence"/>
</dbReference>
<dbReference type="PANTHER" id="PTHR33221:SF4">
    <property type="entry name" value="HTH-TYPE TRANSCRIPTIONAL REPRESSOR NSRR"/>
    <property type="match status" value="1"/>
</dbReference>
<dbReference type="GO" id="GO:0003677">
    <property type="term" value="F:DNA binding"/>
    <property type="evidence" value="ECO:0007669"/>
    <property type="project" value="UniProtKB-KW"/>
</dbReference>
<keyword evidence="1" id="KW-0238">DNA-binding</keyword>
<evidence type="ECO:0000313" key="3">
    <source>
        <dbReference type="Proteomes" id="UP000235861"/>
    </source>
</evidence>
<keyword evidence="3" id="KW-1185">Reference proteome</keyword>
<dbReference type="Pfam" id="PF02082">
    <property type="entry name" value="Rrf2"/>
    <property type="match status" value="1"/>
</dbReference>
<organism evidence="2 3">
    <name type="scientific">Aeromonas cavernicola</name>
    <dbReference type="NCBI Taxonomy" id="1006623"/>
    <lineage>
        <taxon>Bacteria</taxon>
        <taxon>Pseudomonadati</taxon>
        <taxon>Pseudomonadota</taxon>
        <taxon>Gammaproteobacteria</taxon>
        <taxon>Aeromonadales</taxon>
        <taxon>Aeromonadaceae</taxon>
        <taxon>Aeromonas</taxon>
    </lineage>
</organism>
<dbReference type="GO" id="GO:0003700">
    <property type="term" value="F:DNA-binding transcription factor activity"/>
    <property type="evidence" value="ECO:0007669"/>
    <property type="project" value="TreeGrafter"/>
</dbReference>
<evidence type="ECO:0000313" key="2">
    <source>
        <dbReference type="EMBL" id="PJG60006.1"/>
    </source>
</evidence>
<dbReference type="OrthoDB" id="9795923at2"/>
<protein>
    <submittedName>
        <fullName evidence="2">BadM/Rrf2 family transcriptional regulator</fullName>
    </submittedName>
</protein>
<dbReference type="RefSeq" id="WP_100292960.1">
    <property type="nucleotide sequence ID" value="NZ_PGGC01000037.1"/>
</dbReference>
<reference evidence="2 3" key="1">
    <citation type="submission" date="2017-11" db="EMBL/GenBank/DDBJ databases">
        <title>Draft genome sequence of environmental isolate Aeromonas cavernicola sp. nov. MDC 2508.</title>
        <authorList>
            <person name="Colston S.M."/>
            <person name="Navarro A."/>
            <person name="Martinez-Murcia A.J."/>
            <person name="Graf J."/>
        </authorList>
    </citation>
    <scope>NUCLEOTIDE SEQUENCE [LARGE SCALE GENOMIC DNA]</scope>
    <source>
        <strain evidence="2 3">MDC 2508</strain>
    </source>
</reference>
<dbReference type="AlphaFoldDB" id="A0A2H9U7I6"/>
<proteinExistence type="predicted"/>
<name>A0A2H9U7I6_9GAMM</name>
<dbReference type="Gene3D" id="1.10.10.10">
    <property type="entry name" value="Winged helix-like DNA-binding domain superfamily/Winged helix DNA-binding domain"/>
    <property type="match status" value="1"/>
</dbReference>
<dbReference type="InterPro" id="IPR000944">
    <property type="entry name" value="Tscrpt_reg_Rrf2"/>
</dbReference>
<dbReference type="InterPro" id="IPR030489">
    <property type="entry name" value="TR_Rrf2-type_CS"/>
</dbReference>
<dbReference type="InterPro" id="IPR036388">
    <property type="entry name" value="WH-like_DNA-bd_sf"/>
</dbReference>
<accession>A0A2H9U7I6</accession>
<dbReference type="PROSITE" id="PS01332">
    <property type="entry name" value="HTH_RRF2_1"/>
    <property type="match status" value="1"/>
</dbReference>
<dbReference type="NCBIfam" id="TIGR00738">
    <property type="entry name" value="rrf2_super"/>
    <property type="match status" value="1"/>
</dbReference>
<dbReference type="PROSITE" id="PS51197">
    <property type="entry name" value="HTH_RRF2_2"/>
    <property type="match status" value="1"/>
</dbReference>
<evidence type="ECO:0000256" key="1">
    <source>
        <dbReference type="ARBA" id="ARBA00023125"/>
    </source>
</evidence>